<dbReference type="InterPro" id="IPR011008">
    <property type="entry name" value="Dimeric_a/b-barrel"/>
</dbReference>
<dbReference type="Gene3D" id="3.30.70.100">
    <property type="match status" value="1"/>
</dbReference>
<dbReference type="GO" id="GO:0004497">
    <property type="term" value="F:monooxygenase activity"/>
    <property type="evidence" value="ECO:0007669"/>
    <property type="project" value="UniProtKB-KW"/>
</dbReference>
<dbReference type="PANTHER" id="PTHR33336:SF15">
    <property type="entry name" value="ABM DOMAIN-CONTAINING PROTEIN"/>
    <property type="match status" value="1"/>
</dbReference>
<dbReference type="PANTHER" id="PTHR33336">
    <property type="entry name" value="QUINOL MONOOXYGENASE YGIN-RELATED"/>
    <property type="match status" value="1"/>
</dbReference>
<name>A0AB39W4C0_9FLAO</name>
<proteinExistence type="predicted"/>
<evidence type="ECO:0000313" key="2">
    <source>
        <dbReference type="EMBL" id="XDU96723.1"/>
    </source>
</evidence>
<accession>A0AB39W4C0</accession>
<dbReference type="EC" id="1.-.-.-" evidence="2"/>
<dbReference type="RefSeq" id="WP_369753811.1">
    <property type="nucleotide sequence ID" value="NZ_CP165625.1"/>
</dbReference>
<dbReference type="InterPro" id="IPR007138">
    <property type="entry name" value="ABM_dom"/>
</dbReference>
<dbReference type="EMBL" id="CP165625">
    <property type="protein sequence ID" value="XDU96723.1"/>
    <property type="molecule type" value="Genomic_DNA"/>
</dbReference>
<dbReference type="Pfam" id="PF03992">
    <property type="entry name" value="ABM"/>
    <property type="match status" value="1"/>
</dbReference>
<evidence type="ECO:0000259" key="1">
    <source>
        <dbReference type="PROSITE" id="PS51725"/>
    </source>
</evidence>
<dbReference type="PROSITE" id="PS51725">
    <property type="entry name" value="ABM"/>
    <property type="match status" value="1"/>
</dbReference>
<reference evidence="2" key="1">
    <citation type="submission" date="2024-07" db="EMBL/GenBank/DDBJ databases">
        <authorList>
            <person name="Biller S.J."/>
        </authorList>
    </citation>
    <scope>NUCLEOTIDE SEQUENCE</scope>
    <source>
        <strain evidence="2">WC2409</strain>
    </source>
</reference>
<keyword evidence="2" id="KW-0503">Monooxygenase</keyword>
<sequence length="96" mass="11208">MKIHLTVLLKSKAENIEELKSKLKELVIQSNKEVACLQYDLHQSKKDPSVFIFHEIWEDQDGLDIHNNQSYIRDFFAISKTLLQDTPIVHSTSRVE</sequence>
<dbReference type="InterPro" id="IPR050744">
    <property type="entry name" value="AI-2_Isomerase_LsrG"/>
</dbReference>
<organism evidence="2">
    <name type="scientific">Flavobacterium sp. WC2409</name>
    <dbReference type="NCBI Taxonomy" id="3234139"/>
    <lineage>
        <taxon>Bacteria</taxon>
        <taxon>Pseudomonadati</taxon>
        <taxon>Bacteroidota</taxon>
        <taxon>Flavobacteriia</taxon>
        <taxon>Flavobacteriales</taxon>
        <taxon>Flavobacteriaceae</taxon>
        <taxon>Flavobacterium</taxon>
    </lineage>
</organism>
<dbReference type="SUPFAM" id="SSF54909">
    <property type="entry name" value="Dimeric alpha+beta barrel"/>
    <property type="match status" value="1"/>
</dbReference>
<protein>
    <submittedName>
        <fullName evidence="2">Quinol monooxygenase</fullName>
        <ecNumber evidence="2">1.-.-.-</ecNumber>
    </submittedName>
</protein>
<feature type="domain" description="ABM" evidence="1">
    <location>
        <begin position="3"/>
        <end position="91"/>
    </location>
</feature>
<gene>
    <name evidence="2" type="ORF">AB3G34_06290</name>
</gene>
<dbReference type="AlphaFoldDB" id="A0AB39W4C0"/>
<keyword evidence="2" id="KW-0560">Oxidoreductase</keyword>